<feature type="compositionally biased region" description="Basic residues" evidence="1">
    <location>
        <begin position="30"/>
        <end position="44"/>
    </location>
</feature>
<dbReference type="Pfam" id="PF00730">
    <property type="entry name" value="HhH-GPD"/>
    <property type="match status" value="1"/>
</dbReference>
<feature type="region of interest" description="Disordered" evidence="1">
    <location>
        <begin position="1"/>
        <end position="44"/>
    </location>
</feature>
<evidence type="ECO:0000313" key="3">
    <source>
        <dbReference type="EMBL" id="GMH93563.1"/>
    </source>
</evidence>
<dbReference type="Gene3D" id="1.10.1670.10">
    <property type="entry name" value="Helix-hairpin-Helix base-excision DNA repair enzymes (C-terminal)"/>
    <property type="match status" value="1"/>
</dbReference>
<proteinExistence type="predicted"/>
<dbReference type="SMART" id="SM00478">
    <property type="entry name" value="ENDO3c"/>
    <property type="match status" value="1"/>
</dbReference>
<dbReference type="AlphaFoldDB" id="A0A9W7BVM1"/>
<dbReference type="GO" id="GO:0140097">
    <property type="term" value="F:catalytic activity, acting on DNA"/>
    <property type="evidence" value="ECO:0007669"/>
    <property type="project" value="UniProtKB-ARBA"/>
</dbReference>
<organism evidence="3 4">
    <name type="scientific">Triparma verrucosa</name>
    <dbReference type="NCBI Taxonomy" id="1606542"/>
    <lineage>
        <taxon>Eukaryota</taxon>
        <taxon>Sar</taxon>
        <taxon>Stramenopiles</taxon>
        <taxon>Ochrophyta</taxon>
        <taxon>Bolidophyceae</taxon>
        <taxon>Parmales</taxon>
        <taxon>Triparmaceae</taxon>
        <taxon>Triparma</taxon>
    </lineage>
</organism>
<feature type="domain" description="HhH-GPD" evidence="2">
    <location>
        <begin position="105"/>
        <end position="264"/>
    </location>
</feature>
<accession>A0A9W7BVM1</accession>
<name>A0A9W7BVM1_9STRA</name>
<sequence length="333" mass="35905">MKREGGTGDAAEGADAVHGSTAVKKEGGPKQKRKRVTVKKEKGKKVSGLDTTAEARLVDWEAAVEGLANLHPEVTSKNVARRDELLKSCGAGSSVILDAVISTMLSQNTTDKNAHEAYRNLTEKFPTWSECLKGTREEIEGLIRVAGLAATRSERIFALLETLSAEQDSEDPSLEYLRDMSNDEVKKELGRFKGLGPKTISCVMLFGMARDEFPVDTHVLRIAKLQRWVGSGATRESAYDALNAVVPDALKMDLHCLLVKHGKVCHRCAANHKPQFPPKDGPLVCPLATSKVVDVVKIELGIGVKAEGGEGGEGGGLGKKRVKAEANVVKEEE</sequence>
<evidence type="ECO:0000256" key="1">
    <source>
        <dbReference type="SAM" id="MobiDB-lite"/>
    </source>
</evidence>
<dbReference type="InterPro" id="IPR011257">
    <property type="entry name" value="DNA_glycosylase"/>
</dbReference>
<dbReference type="PANTHER" id="PTHR47203:SF1">
    <property type="entry name" value="HYPOTHETICAL BASE EXCISION DNA REPAIR PROTEIN (EUROFUNG)"/>
    <property type="match status" value="1"/>
</dbReference>
<evidence type="ECO:0000259" key="2">
    <source>
        <dbReference type="SMART" id="SM00478"/>
    </source>
</evidence>
<dbReference type="CDD" id="cd00056">
    <property type="entry name" value="ENDO3c"/>
    <property type="match status" value="1"/>
</dbReference>
<keyword evidence="4" id="KW-1185">Reference proteome</keyword>
<dbReference type="SUPFAM" id="SSF48150">
    <property type="entry name" value="DNA-glycosylase"/>
    <property type="match status" value="1"/>
</dbReference>
<evidence type="ECO:0000313" key="4">
    <source>
        <dbReference type="Proteomes" id="UP001165160"/>
    </source>
</evidence>
<dbReference type="InterPro" id="IPR003265">
    <property type="entry name" value="HhH-GPD_domain"/>
</dbReference>
<dbReference type="GO" id="GO:0016787">
    <property type="term" value="F:hydrolase activity"/>
    <property type="evidence" value="ECO:0007669"/>
    <property type="project" value="UniProtKB-ARBA"/>
</dbReference>
<dbReference type="EMBL" id="BRXX01000141">
    <property type="protein sequence ID" value="GMH93563.1"/>
    <property type="molecule type" value="Genomic_DNA"/>
</dbReference>
<gene>
    <name evidence="3" type="ORF">TrVE_jg6859</name>
</gene>
<dbReference type="InterPro" id="IPR023170">
    <property type="entry name" value="HhH_base_excis_C"/>
</dbReference>
<dbReference type="Proteomes" id="UP001165160">
    <property type="component" value="Unassembled WGS sequence"/>
</dbReference>
<feature type="region of interest" description="Disordered" evidence="1">
    <location>
        <begin position="307"/>
        <end position="333"/>
    </location>
</feature>
<protein>
    <recommendedName>
        <fullName evidence="2">HhH-GPD domain-containing protein</fullName>
    </recommendedName>
</protein>
<dbReference type="PANTHER" id="PTHR47203">
    <property type="match status" value="1"/>
</dbReference>
<comment type="caution">
    <text evidence="3">The sequence shown here is derived from an EMBL/GenBank/DDBJ whole genome shotgun (WGS) entry which is preliminary data.</text>
</comment>
<dbReference type="GO" id="GO:0006284">
    <property type="term" value="P:base-excision repair"/>
    <property type="evidence" value="ECO:0007669"/>
    <property type="project" value="InterPro"/>
</dbReference>
<dbReference type="Gene3D" id="1.10.340.30">
    <property type="entry name" value="Hypothetical protein, domain 2"/>
    <property type="match status" value="1"/>
</dbReference>
<reference evidence="4" key="1">
    <citation type="journal article" date="2023" name="Commun. Biol.">
        <title>Genome analysis of Parmales, the sister group of diatoms, reveals the evolutionary specialization of diatoms from phago-mixotrophs to photoautotrophs.</title>
        <authorList>
            <person name="Ban H."/>
            <person name="Sato S."/>
            <person name="Yoshikawa S."/>
            <person name="Yamada K."/>
            <person name="Nakamura Y."/>
            <person name="Ichinomiya M."/>
            <person name="Sato N."/>
            <person name="Blanc-Mathieu R."/>
            <person name="Endo H."/>
            <person name="Kuwata A."/>
            <person name="Ogata H."/>
        </authorList>
    </citation>
    <scope>NUCLEOTIDE SEQUENCE [LARGE SCALE GENOMIC DNA]</scope>
    <source>
        <strain evidence="4">NIES 3699</strain>
    </source>
</reference>